<evidence type="ECO:0000313" key="9">
    <source>
        <dbReference type="Proteomes" id="UP000249166"/>
    </source>
</evidence>
<dbReference type="PANTHER" id="PTHR33885">
    <property type="entry name" value="PHAGE SHOCK PROTEIN C"/>
    <property type="match status" value="1"/>
</dbReference>
<sequence length="84" mass="9210">MEKFYSIVRGLGLKRGPQRWLGGVCGGIAGKLNVDVAFVRIAFLLFCLLPGPAVVFYLAAWLILPDQNNSIALESFLEKRGTGR</sequence>
<dbReference type="AlphaFoldDB" id="A0A328HBT5"/>
<evidence type="ECO:0000256" key="6">
    <source>
        <dbReference type="SAM" id="Phobius"/>
    </source>
</evidence>
<keyword evidence="4 6" id="KW-1133">Transmembrane helix</keyword>
<comment type="caution">
    <text evidence="8">The sequence shown here is derived from an EMBL/GenBank/DDBJ whole genome shotgun (WGS) entry which is preliminary data.</text>
</comment>
<organism evidence="8 9">
    <name type="scientific">Arthrobacter globiformis</name>
    <dbReference type="NCBI Taxonomy" id="1665"/>
    <lineage>
        <taxon>Bacteria</taxon>
        <taxon>Bacillati</taxon>
        <taxon>Actinomycetota</taxon>
        <taxon>Actinomycetes</taxon>
        <taxon>Micrococcales</taxon>
        <taxon>Micrococcaceae</taxon>
        <taxon>Arthrobacter</taxon>
    </lineage>
</organism>
<comment type="subcellular location">
    <subcellularLocation>
        <location evidence="1">Cell membrane</location>
        <topology evidence="1">Single-pass membrane protein</topology>
    </subcellularLocation>
</comment>
<reference evidence="8 9" key="1">
    <citation type="submission" date="2018-04" db="EMBL/GenBank/DDBJ databases">
        <title>Bacteria isolated from cave deposits of Manipur.</title>
        <authorList>
            <person name="Sahoo D."/>
            <person name="Sarangthem I."/>
            <person name="Nandeibam J."/>
        </authorList>
    </citation>
    <scope>NUCLEOTIDE SEQUENCE [LARGE SCALE GENOMIC DNA]</scope>
    <source>
        <strain evidence="9">mrc11</strain>
    </source>
</reference>
<dbReference type="Proteomes" id="UP000249166">
    <property type="component" value="Unassembled WGS sequence"/>
</dbReference>
<dbReference type="GO" id="GO:0005886">
    <property type="term" value="C:plasma membrane"/>
    <property type="evidence" value="ECO:0007669"/>
    <property type="project" value="UniProtKB-SubCell"/>
</dbReference>
<evidence type="ECO:0000256" key="4">
    <source>
        <dbReference type="ARBA" id="ARBA00022989"/>
    </source>
</evidence>
<evidence type="ECO:0000256" key="5">
    <source>
        <dbReference type="ARBA" id="ARBA00023136"/>
    </source>
</evidence>
<evidence type="ECO:0000313" key="8">
    <source>
        <dbReference type="EMBL" id="RAM35998.1"/>
    </source>
</evidence>
<dbReference type="OrthoDB" id="7359894at2"/>
<dbReference type="InterPro" id="IPR052027">
    <property type="entry name" value="PspC"/>
</dbReference>
<name>A0A328HBT5_ARTGO</name>
<protein>
    <submittedName>
        <fullName evidence="8">PspC domain-containing protein</fullName>
    </submittedName>
</protein>
<dbReference type="EMBL" id="QLNP01000098">
    <property type="protein sequence ID" value="RAM35998.1"/>
    <property type="molecule type" value="Genomic_DNA"/>
</dbReference>
<feature type="transmembrane region" description="Helical" evidence="6">
    <location>
        <begin position="41"/>
        <end position="64"/>
    </location>
</feature>
<evidence type="ECO:0000256" key="3">
    <source>
        <dbReference type="ARBA" id="ARBA00022692"/>
    </source>
</evidence>
<dbReference type="PANTHER" id="PTHR33885:SF3">
    <property type="entry name" value="PHAGE SHOCK PROTEIN C"/>
    <property type="match status" value="1"/>
</dbReference>
<accession>A0A328HBT5</accession>
<evidence type="ECO:0000256" key="1">
    <source>
        <dbReference type="ARBA" id="ARBA00004162"/>
    </source>
</evidence>
<evidence type="ECO:0000256" key="2">
    <source>
        <dbReference type="ARBA" id="ARBA00022475"/>
    </source>
</evidence>
<dbReference type="InterPro" id="IPR007168">
    <property type="entry name" value="Phageshock_PspC_N"/>
</dbReference>
<feature type="domain" description="Phage shock protein PspC N-terminal" evidence="7">
    <location>
        <begin position="17"/>
        <end position="66"/>
    </location>
</feature>
<dbReference type="Pfam" id="PF04024">
    <property type="entry name" value="PspC"/>
    <property type="match status" value="1"/>
</dbReference>
<keyword evidence="3 6" id="KW-0812">Transmembrane</keyword>
<proteinExistence type="predicted"/>
<dbReference type="RefSeq" id="WP_111905176.1">
    <property type="nucleotide sequence ID" value="NZ_QLNP01000098.1"/>
</dbReference>
<keyword evidence="2" id="KW-1003">Cell membrane</keyword>
<keyword evidence="5 6" id="KW-0472">Membrane</keyword>
<gene>
    <name evidence="8" type="ORF">DBZ45_17775</name>
</gene>
<evidence type="ECO:0000259" key="7">
    <source>
        <dbReference type="Pfam" id="PF04024"/>
    </source>
</evidence>